<dbReference type="GO" id="GO:0016787">
    <property type="term" value="F:hydrolase activity"/>
    <property type="evidence" value="ECO:0007669"/>
    <property type="project" value="UniProtKB-KW"/>
</dbReference>
<dbReference type="InterPro" id="IPR013551">
    <property type="entry name" value="YicC-like_C"/>
</dbReference>
<gene>
    <name evidence="8" type="ORF">EDD57_106101</name>
</gene>
<comment type="similarity">
    <text evidence="5">Belongs to the YicC/YloC family.</text>
</comment>
<feature type="domain" description="Endoribonuclease YicC-like N-terminal" evidence="6">
    <location>
        <begin position="36"/>
        <end position="189"/>
    </location>
</feature>
<comment type="cofactor">
    <cofactor evidence="1">
        <name>a divalent metal cation</name>
        <dbReference type="ChEBI" id="CHEBI:60240"/>
    </cofactor>
</comment>
<sequence length="325" mass="38079">MSGLYRRKIDPPLHRGYFFCHNRDMEPIQSNQTYTASMTGFGRGEVSASEMQIITEIRTVNHRFLDLILRLPQGFAEQEEWIRKQVRESVRRGRVELAIYIKEEGESGKQVVLDEELLKSYLAISQTLCDEGIVTGSLTIQDVWKKQELWKMEETKRDWGEYGEWIRESIQQALTKLQEMRMLEGQALERDLLTMLTSLEETVGKISEVAPQATEHYRERLQNRLLELGANMEDLEERLLTEVAIFAERTDITEEITRLVSHSEQFRSSFERDEPIGRRLDFLIQEMNREMNTIGSKSNHAQIAFWVVDCKSILEKMKEQVQNLE</sequence>
<dbReference type="PANTHER" id="PTHR30636">
    <property type="entry name" value="UPF0701 PROTEIN YICC"/>
    <property type="match status" value="1"/>
</dbReference>
<evidence type="ECO:0000256" key="4">
    <source>
        <dbReference type="ARBA" id="ARBA00022801"/>
    </source>
</evidence>
<evidence type="ECO:0000313" key="9">
    <source>
        <dbReference type="Proteomes" id="UP000294746"/>
    </source>
</evidence>
<reference evidence="8 9" key="1">
    <citation type="submission" date="2019-03" db="EMBL/GenBank/DDBJ databases">
        <title>Genomic Encyclopedia of Type Strains, Phase IV (KMG-IV): sequencing the most valuable type-strain genomes for metagenomic binning, comparative biology and taxonomic classification.</title>
        <authorList>
            <person name="Goeker M."/>
        </authorList>
    </citation>
    <scope>NUCLEOTIDE SEQUENCE [LARGE SCALE GENOMIC DNA]</scope>
    <source>
        <strain evidence="8 9">DSM 46831</strain>
    </source>
</reference>
<evidence type="ECO:0000313" key="8">
    <source>
        <dbReference type="EMBL" id="TCP69785.1"/>
    </source>
</evidence>
<evidence type="ECO:0000256" key="2">
    <source>
        <dbReference type="ARBA" id="ARBA00022722"/>
    </source>
</evidence>
<dbReference type="Pfam" id="PF03755">
    <property type="entry name" value="YicC-like_N"/>
    <property type="match status" value="1"/>
</dbReference>
<name>A0A4R2S196_9BACL</name>
<evidence type="ECO:0000259" key="6">
    <source>
        <dbReference type="Pfam" id="PF03755"/>
    </source>
</evidence>
<evidence type="ECO:0000256" key="1">
    <source>
        <dbReference type="ARBA" id="ARBA00001968"/>
    </source>
</evidence>
<comment type="caution">
    <text evidence="8">The sequence shown here is derived from an EMBL/GenBank/DDBJ whole genome shotgun (WGS) entry which is preliminary data.</text>
</comment>
<dbReference type="InterPro" id="IPR005229">
    <property type="entry name" value="YicC/YloC-like"/>
</dbReference>
<dbReference type="NCBIfam" id="TIGR00255">
    <property type="entry name" value="YicC/YloC family endoribonuclease"/>
    <property type="match status" value="1"/>
</dbReference>
<dbReference type="AlphaFoldDB" id="A0A4R2S196"/>
<dbReference type="Proteomes" id="UP000294746">
    <property type="component" value="Unassembled WGS sequence"/>
</dbReference>
<evidence type="ECO:0000256" key="3">
    <source>
        <dbReference type="ARBA" id="ARBA00022759"/>
    </source>
</evidence>
<dbReference type="PANTHER" id="PTHR30636:SF3">
    <property type="entry name" value="UPF0701 PROTEIN YICC"/>
    <property type="match status" value="1"/>
</dbReference>
<dbReference type="EMBL" id="SLXV01000006">
    <property type="protein sequence ID" value="TCP69785.1"/>
    <property type="molecule type" value="Genomic_DNA"/>
</dbReference>
<evidence type="ECO:0000259" key="7">
    <source>
        <dbReference type="Pfam" id="PF08340"/>
    </source>
</evidence>
<evidence type="ECO:0000256" key="5">
    <source>
        <dbReference type="ARBA" id="ARBA00035648"/>
    </source>
</evidence>
<organism evidence="8 9">
    <name type="scientific">Baia soyae</name>
    <dbReference type="NCBI Taxonomy" id="1544746"/>
    <lineage>
        <taxon>Bacteria</taxon>
        <taxon>Bacillati</taxon>
        <taxon>Bacillota</taxon>
        <taxon>Bacilli</taxon>
        <taxon>Bacillales</taxon>
        <taxon>Thermoactinomycetaceae</taxon>
        <taxon>Baia</taxon>
    </lineage>
</organism>
<keyword evidence="9" id="KW-1185">Reference proteome</keyword>
<dbReference type="GO" id="GO:0004521">
    <property type="term" value="F:RNA endonuclease activity"/>
    <property type="evidence" value="ECO:0007669"/>
    <property type="project" value="InterPro"/>
</dbReference>
<accession>A0A4R2S196</accession>
<proteinExistence type="inferred from homology"/>
<keyword evidence="2" id="KW-0540">Nuclease</keyword>
<keyword evidence="3" id="KW-0255">Endonuclease</keyword>
<keyword evidence="4" id="KW-0378">Hydrolase</keyword>
<feature type="domain" description="Endoribonuclease YicC-like C-terminal" evidence="7">
    <location>
        <begin position="206"/>
        <end position="325"/>
    </location>
</feature>
<dbReference type="InterPro" id="IPR013527">
    <property type="entry name" value="YicC-like_N"/>
</dbReference>
<dbReference type="Pfam" id="PF08340">
    <property type="entry name" value="YicC-like_C"/>
    <property type="match status" value="1"/>
</dbReference>
<protein>
    <submittedName>
        <fullName evidence="8">Uncharacterized protein (TIGR00255 family)</fullName>
    </submittedName>
</protein>